<evidence type="ECO:0000313" key="2">
    <source>
        <dbReference type="Proteomes" id="UP001597380"/>
    </source>
</evidence>
<dbReference type="SUPFAM" id="SSF53756">
    <property type="entry name" value="UDP-Glycosyltransferase/glycogen phosphorylase"/>
    <property type="match status" value="1"/>
</dbReference>
<dbReference type="Proteomes" id="UP001597380">
    <property type="component" value="Unassembled WGS sequence"/>
</dbReference>
<accession>A0ABW4XJP8</accession>
<dbReference type="Pfam" id="PF13528">
    <property type="entry name" value="Glyco_trans_1_3"/>
    <property type="match status" value="1"/>
</dbReference>
<dbReference type="RefSeq" id="WP_345338458.1">
    <property type="nucleotide sequence ID" value="NZ_BAABLI010000005.1"/>
</dbReference>
<dbReference type="EMBL" id="JBHUHT010000008">
    <property type="protein sequence ID" value="MFD2095298.1"/>
    <property type="molecule type" value="Genomic_DNA"/>
</dbReference>
<dbReference type="PANTHER" id="PTHR21015">
    <property type="entry name" value="UDP-N-ACETYLGLUCOSAMINE--N-ACETYLMURAMYL-(PENTAPEPTIDE) PYROPHOSPHORYL-UNDECAPRENOL N-ACETYLGLUCOSAMINE TRANSFERASE 1"/>
    <property type="match status" value="1"/>
</dbReference>
<sequence>MAKIIYGVSGEGSGHSSRAKLIASHLERQGHELKLVSYDRGYRNLHQQFDVLEILGLTIASVDNKVSKLKTLTENLANLPEGTRAFNKLRELFKSFQPDCVITDFEPCTAYLASHYDLPLISLDNQHRMRYMEYDCPASLRKDALLTETIIRAMVPKPWYSLITSFHTGPLKNEHCQVFPPLIRPAAYGLTPSEGEHILVYATSGFDSLLDTLAKFSRERFYVYGYNKDEVVGNLHFRPFSEDGFLQDLASCKAVMATAGFTLISEALHLKKPYLAFPMQGQFEQHLNSHMLDKQGLGKECLEPNIDSIAAFLYQLPDYQQTLEKYEGCDNQGMRDKLDQLLADDMALLKSFAR</sequence>
<evidence type="ECO:0000313" key="1">
    <source>
        <dbReference type="EMBL" id="MFD2095298.1"/>
    </source>
</evidence>
<dbReference type="PANTHER" id="PTHR21015:SF22">
    <property type="entry name" value="GLYCOSYLTRANSFERASE"/>
    <property type="match status" value="1"/>
</dbReference>
<reference evidence="2" key="1">
    <citation type="journal article" date="2019" name="Int. J. Syst. Evol. Microbiol.">
        <title>The Global Catalogue of Microorganisms (GCM) 10K type strain sequencing project: providing services to taxonomists for standard genome sequencing and annotation.</title>
        <authorList>
            <consortium name="The Broad Institute Genomics Platform"/>
            <consortium name="The Broad Institute Genome Sequencing Center for Infectious Disease"/>
            <person name="Wu L."/>
            <person name="Ma J."/>
        </authorList>
    </citation>
    <scope>NUCLEOTIDE SEQUENCE [LARGE SCALE GENOMIC DNA]</scope>
    <source>
        <strain evidence="2">CGMCC 1.10992</strain>
    </source>
</reference>
<protein>
    <submittedName>
        <fullName evidence="1">Glycosyltransferase family protein</fullName>
    </submittedName>
</protein>
<dbReference type="Gene3D" id="3.40.50.2000">
    <property type="entry name" value="Glycogen Phosphorylase B"/>
    <property type="match status" value="1"/>
</dbReference>
<name>A0ABW4XJP8_9GAMM</name>
<keyword evidence="2" id="KW-1185">Reference proteome</keyword>
<gene>
    <name evidence="1" type="ORF">ACFSJ3_04815</name>
</gene>
<proteinExistence type="predicted"/>
<comment type="caution">
    <text evidence="1">The sequence shown here is derived from an EMBL/GenBank/DDBJ whole genome shotgun (WGS) entry which is preliminary data.</text>
</comment>
<organism evidence="1 2">
    <name type="scientific">Corallincola platygyrae</name>
    <dbReference type="NCBI Taxonomy" id="1193278"/>
    <lineage>
        <taxon>Bacteria</taxon>
        <taxon>Pseudomonadati</taxon>
        <taxon>Pseudomonadota</taxon>
        <taxon>Gammaproteobacteria</taxon>
        <taxon>Alteromonadales</taxon>
        <taxon>Psychromonadaceae</taxon>
        <taxon>Corallincola</taxon>
    </lineage>
</organism>